<dbReference type="Pfam" id="PF00590">
    <property type="entry name" value="TP_methylase"/>
    <property type="match status" value="1"/>
</dbReference>
<accession>A0AAV9UIH8</accession>
<dbReference type="InterPro" id="IPR003043">
    <property type="entry name" value="Uropor_MeTrfase_CS"/>
</dbReference>
<dbReference type="EMBL" id="JAVHNS010000010">
    <property type="protein sequence ID" value="KAK6341931.1"/>
    <property type="molecule type" value="Genomic_DNA"/>
</dbReference>
<evidence type="ECO:0000256" key="12">
    <source>
        <dbReference type="RuleBase" id="RU003960"/>
    </source>
</evidence>
<evidence type="ECO:0000256" key="6">
    <source>
        <dbReference type="ARBA" id="ARBA00023002"/>
    </source>
</evidence>
<dbReference type="InterPro" id="IPR028162">
    <property type="entry name" value="Met8_C"/>
</dbReference>
<dbReference type="Gene3D" id="3.40.50.720">
    <property type="entry name" value="NAD(P)-binding Rossmann-like Domain"/>
    <property type="match status" value="1"/>
</dbReference>
<comment type="similarity">
    <text evidence="1 12">Belongs to the precorrin methyltransferase family.</text>
</comment>
<dbReference type="Proteomes" id="UP001373714">
    <property type="component" value="Unassembled WGS sequence"/>
</dbReference>
<feature type="domain" description="Tetrapyrrole methylase" evidence="14">
    <location>
        <begin position="388"/>
        <end position="595"/>
    </location>
</feature>
<dbReference type="AlphaFoldDB" id="A0AAV9UIH8"/>
<proteinExistence type="inferred from homology"/>
<evidence type="ECO:0000256" key="11">
    <source>
        <dbReference type="ARBA" id="ARBA00055636"/>
    </source>
</evidence>
<evidence type="ECO:0000256" key="4">
    <source>
        <dbReference type="ARBA" id="ARBA00022679"/>
    </source>
</evidence>
<dbReference type="SUPFAM" id="SSF75615">
    <property type="entry name" value="Siroheme synthase middle domains-like"/>
    <property type="match status" value="1"/>
</dbReference>
<dbReference type="CDD" id="cd11642">
    <property type="entry name" value="SUMT"/>
    <property type="match status" value="1"/>
</dbReference>
<keyword evidence="2 12" id="KW-0489">Methyltransferase</keyword>
<dbReference type="Pfam" id="PF14823">
    <property type="entry name" value="Sirohm_synth_C"/>
    <property type="match status" value="1"/>
</dbReference>
<evidence type="ECO:0000256" key="2">
    <source>
        <dbReference type="ARBA" id="ARBA00022603"/>
    </source>
</evidence>
<evidence type="ECO:0000313" key="17">
    <source>
        <dbReference type="EMBL" id="KAK6341931.1"/>
    </source>
</evidence>
<feature type="compositionally biased region" description="Low complexity" evidence="13">
    <location>
        <begin position="357"/>
        <end position="369"/>
    </location>
</feature>
<dbReference type="PROSITE" id="PS00840">
    <property type="entry name" value="SUMT_2"/>
    <property type="match status" value="1"/>
</dbReference>
<evidence type="ECO:0000256" key="13">
    <source>
        <dbReference type="SAM" id="MobiDB-lite"/>
    </source>
</evidence>
<feature type="compositionally biased region" description="Acidic residues" evidence="13">
    <location>
        <begin position="293"/>
        <end position="302"/>
    </location>
</feature>
<keyword evidence="18" id="KW-1185">Reference proteome</keyword>
<feature type="compositionally biased region" description="Low complexity" evidence="13">
    <location>
        <begin position="14"/>
        <end position="26"/>
    </location>
</feature>
<comment type="catalytic activity">
    <reaction evidence="10">
        <text>uroporphyrinogen III + 2 S-adenosyl-L-methionine = precorrin-2 + 2 S-adenosyl-L-homocysteine + H(+)</text>
        <dbReference type="Rhea" id="RHEA:32459"/>
        <dbReference type="ChEBI" id="CHEBI:15378"/>
        <dbReference type="ChEBI" id="CHEBI:57308"/>
        <dbReference type="ChEBI" id="CHEBI:57856"/>
        <dbReference type="ChEBI" id="CHEBI:58827"/>
        <dbReference type="ChEBI" id="CHEBI:59789"/>
        <dbReference type="EC" id="2.1.1.107"/>
    </reaction>
</comment>
<feature type="compositionally biased region" description="Polar residues" evidence="13">
    <location>
        <begin position="28"/>
        <end position="37"/>
    </location>
</feature>
<evidence type="ECO:0000259" key="15">
    <source>
        <dbReference type="Pfam" id="PF14823"/>
    </source>
</evidence>
<comment type="function">
    <text evidence="11">Siroheme synthase involved in methionine biosynthesis.</text>
</comment>
<keyword evidence="8" id="KW-0486">Methionine biosynthesis</keyword>
<protein>
    <recommendedName>
        <fullName evidence="19">Uroporphyrin-III C-methyltransferase</fullName>
    </recommendedName>
</protein>
<evidence type="ECO:0000256" key="5">
    <source>
        <dbReference type="ARBA" id="ARBA00022691"/>
    </source>
</evidence>
<keyword evidence="9" id="KW-0627">Porphyrin biosynthesis</keyword>
<evidence type="ECO:0000256" key="1">
    <source>
        <dbReference type="ARBA" id="ARBA00005879"/>
    </source>
</evidence>
<dbReference type="PIRSF" id="PIRSF036555">
    <property type="entry name" value="SUMT_yeast"/>
    <property type="match status" value="1"/>
</dbReference>
<dbReference type="Pfam" id="PF13241">
    <property type="entry name" value="NAD_binding_7"/>
    <property type="match status" value="1"/>
</dbReference>
<evidence type="ECO:0000313" key="18">
    <source>
        <dbReference type="Proteomes" id="UP001373714"/>
    </source>
</evidence>
<feature type="domain" description="Siroheme biosynthesis protein Met8 C-terminal" evidence="15">
    <location>
        <begin position="315"/>
        <end position="360"/>
    </location>
</feature>
<evidence type="ECO:0008006" key="19">
    <source>
        <dbReference type="Google" id="ProtNLM"/>
    </source>
</evidence>
<feature type="region of interest" description="Disordered" evidence="13">
    <location>
        <begin position="1"/>
        <end position="53"/>
    </location>
</feature>
<dbReference type="PANTHER" id="PTHR45790:SF6">
    <property type="entry name" value="UROPORPHYRINOGEN-III C-METHYLTRANSFERASE"/>
    <property type="match status" value="1"/>
</dbReference>
<dbReference type="InterPro" id="IPR014776">
    <property type="entry name" value="4pyrrole_Mease_sub2"/>
</dbReference>
<feature type="domain" description="Siroheme synthase central" evidence="16">
    <location>
        <begin position="222"/>
        <end position="248"/>
    </location>
</feature>
<dbReference type="InterPro" id="IPR006366">
    <property type="entry name" value="CobA/CysG_C"/>
</dbReference>
<evidence type="ECO:0000256" key="10">
    <source>
        <dbReference type="ARBA" id="ARBA00052360"/>
    </source>
</evidence>
<keyword evidence="7" id="KW-0520">NAD</keyword>
<dbReference type="FunFam" id="3.40.1010.10:FF:000006">
    <property type="entry name" value="Siroheme synthase, putative"/>
    <property type="match status" value="1"/>
</dbReference>
<dbReference type="InterPro" id="IPR000878">
    <property type="entry name" value="4pyrrol_Mease"/>
</dbReference>
<dbReference type="PANTHER" id="PTHR45790">
    <property type="entry name" value="SIROHEME SYNTHASE-RELATED"/>
    <property type="match status" value="1"/>
</dbReference>
<gene>
    <name evidence="17" type="ORF">TWF730_001415</name>
</gene>
<keyword evidence="5" id="KW-0949">S-adenosyl-L-methionine</keyword>
<dbReference type="Gene3D" id="3.40.1010.10">
    <property type="entry name" value="Cobalt-precorrin-4 Transmethylase, Domain 1"/>
    <property type="match status" value="1"/>
</dbReference>
<dbReference type="Pfam" id="PF14824">
    <property type="entry name" value="Sirohm_synth_M"/>
    <property type="match status" value="1"/>
</dbReference>
<keyword evidence="3" id="KW-0028">Amino-acid biosynthesis</keyword>
<dbReference type="GO" id="GO:0016491">
    <property type="term" value="F:oxidoreductase activity"/>
    <property type="evidence" value="ECO:0007669"/>
    <property type="project" value="UniProtKB-KW"/>
</dbReference>
<dbReference type="NCBIfam" id="TIGR01469">
    <property type="entry name" value="cobA_cysG_Cterm"/>
    <property type="match status" value="1"/>
</dbReference>
<dbReference type="SUPFAM" id="SSF53790">
    <property type="entry name" value="Tetrapyrrole methylase"/>
    <property type="match status" value="1"/>
</dbReference>
<evidence type="ECO:0000259" key="14">
    <source>
        <dbReference type="Pfam" id="PF00590"/>
    </source>
</evidence>
<dbReference type="InterPro" id="IPR028281">
    <property type="entry name" value="Sirohaem_synthase_central"/>
</dbReference>
<dbReference type="GO" id="GO:0000103">
    <property type="term" value="P:sulfate assimilation"/>
    <property type="evidence" value="ECO:0007669"/>
    <property type="project" value="InterPro"/>
</dbReference>
<evidence type="ECO:0000256" key="7">
    <source>
        <dbReference type="ARBA" id="ARBA00023027"/>
    </source>
</evidence>
<keyword evidence="4 12" id="KW-0808">Transferase</keyword>
<dbReference type="InterPro" id="IPR014777">
    <property type="entry name" value="4pyrrole_Mease_sub1"/>
</dbReference>
<organism evidence="17 18">
    <name type="scientific">Orbilia blumenaviensis</name>
    <dbReference type="NCBI Taxonomy" id="1796055"/>
    <lineage>
        <taxon>Eukaryota</taxon>
        <taxon>Fungi</taxon>
        <taxon>Dikarya</taxon>
        <taxon>Ascomycota</taxon>
        <taxon>Pezizomycotina</taxon>
        <taxon>Orbiliomycetes</taxon>
        <taxon>Orbiliales</taxon>
        <taxon>Orbiliaceae</taxon>
        <taxon>Orbilia</taxon>
    </lineage>
</organism>
<dbReference type="InterPro" id="IPR012066">
    <property type="entry name" value="Met1_fungi"/>
</dbReference>
<name>A0AAV9UIH8_9PEZI</name>
<evidence type="ECO:0000256" key="3">
    <source>
        <dbReference type="ARBA" id="ARBA00022605"/>
    </source>
</evidence>
<dbReference type="GO" id="GO:0019354">
    <property type="term" value="P:siroheme biosynthetic process"/>
    <property type="evidence" value="ECO:0007669"/>
    <property type="project" value="InterPro"/>
</dbReference>
<dbReference type="InterPro" id="IPR050161">
    <property type="entry name" value="Siro_Cobalamin_biosynth"/>
</dbReference>
<reference evidence="17 18" key="1">
    <citation type="submission" date="2019-10" db="EMBL/GenBank/DDBJ databases">
        <authorList>
            <person name="Palmer J.M."/>
        </authorList>
    </citation>
    <scope>NUCLEOTIDE SEQUENCE [LARGE SCALE GENOMIC DNA]</scope>
    <source>
        <strain evidence="17 18">TWF730</strain>
    </source>
</reference>
<dbReference type="GO" id="GO:0009086">
    <property type="term" value="P:methionine biosynthetic process"/>
    <property type="evidence" value="ECO:0007669"/>
    <property type="project" value="UniProtKB-KW"/>
</dbReference>
<evidence type="ECO:0000259" key="16">
    <source>
        <dbReference type="Pfam" id="PF14824"/>
    </source>
</evidence>
<evidence type="ECO:0000256" key="8">
    <source>
        <dbReference type="ARBA" id="ARBA00023167"/>
    </source>
</evidence>
<feature type="region of interest" description="Disordered" evidence="13">
    <location>
        <begin position="279"/>
        <end position="321"/>
    </location>
</feature>
<dbReference type="GO" id="GO:0032259">
    <property type="term" value="P:methylation"/>
    <property type="evidence" value="ECO:0007669"/>
    <property type="project" value="UniProtKB-KW"/>
</dbReference>
<feature type="compositionally biased region" description="Low complexity" evidence="13">
    <location>
        <begin position="38"/>
        <end position="53"/>
    </location>
</feature>
<dbReference type="GO" id="GO:0004851">
    <property type="term" value="F:uroporphyrin-III C-methyltransferase activity"/>
    <property type="evidence" value="ECO:0007669"/>
    <property type="project" value="UniProtKB-EC"/>
</dbReference>
<dbReference type="InterPro" id="IPR035996">
    <property type="entry name" value="4pyrrol_Methylase_sf"/>
</dbReference>
<keyword evidence="6" id="KW-0560">Oxidoreductase</keyword>
<evidence type="ECO:0000256" key="9">
    <source>
        <dbReference type="ARBA" id="ARBA00023244"/>
    </source>
</evidence>
<sequence>MSRCPRRRCGSGLATSPSTSDSAPTSCPHVQSESIPLSTTTIAPSSSAATTTDNTAAMTAPEYPSSTVPSSLLPAPTTTVPTAIANIYTPPLLTSTPSVGHHHLIIGSNALASARCTRSLSVGAHPTFIFPEPLDSVHPGVRGYIEAAGNVGFLNRKFEVEDLERLGREDVGGFVDAVFVTLEVAGGEAATISKTCARLRIPVNVADSAALSTFTLLSTYADGPLQIGITTSGMGCKLASRLRRTIAAALPVGIGNACQRLGGLRRRVIDEDFKKLNSSSLPSIPSGGAGTGEGEEEEEDDSTDQKHSFNALVQPEDAESQKSRRMRWLSQICEYWPLQKLVDLTDEDVEELFGQYSSSSPPLNLAPNPEEQEGEGEDGEKKKKRGTISLVGSGPGNPDLLTKSSHEALLTADLILADKLVPSQVLALIPRRTTVFIARKFPGNADAAQAELLERGLEAINSGLNVVRLKQGDPYIYGRGAEEYEWFREKGVKVNVLPGITSALSAPLYACIPATHRAVADQILICTGTGRKGVAPDPPAYIKSQTTVFLMACHRLKDLVEGLVKTRGWPGEVPCAVVERASCSDQRVVRSTLQHVVAAVEEVGSRPPGLFVVGWACEVLKKPGKEGGKWSVEEGLE</sequence>
<dbReference type="Gene3D" id="3.30.950.10">
    <property type="entry name" value="Methyltransferase, Cobalt-precorrin-4 Transmethylase, Domain 2"/>
    <property type="match status" value="1"/>
</dbReference>
<comment type="caution">
    <text evidence="17">The sequence shown here is derived from an EMBL/GenBank/DDBJ whole genome shotgun (WGS) entry which is preliminary data.</text>
</comment>
<dbReference type="FunFam" id="3.30.950.10:FF:000005">
    <property type="entry name" value="Uroporphyrin-III c-methyltransferase, putative"/>
    <property type="match status" value="1"/>
</dbReference>
<feature type="region of interest" description="Disordered" evidence="13">
    <location>
        <begin position="354"/>
        <end position="397"/>
    </location>
</feature>